<evidence type="ECO:0000313" key="1">
    <source>
        <dbReference type="EMBL" id="MBD7912860.1"/>
    </source>
</evidence>
<accession>A0ABR8PXF6</accession>
<gene>
    <name evidence="1" type="ORF">H9661_16030</name>
</gene>
<reference evidence="1 2" key="1">
    <citation type="submission" date="2020-08" db="EMBL/GenBank/DDBJ databases">
        <title>A Genomic Blueprint of the Chicken Gut Microbiome.</title>
        <authorList>
            <person name="Gilroy R."/>
            <person name="Ravi A."/>
            <person name="Getino M."/>
            <person name="Pursley I."/>
            <person name="Horton D.L."/>
            <person name="Alikhan N.-F."/>
            <person name="Baker D."/>
            <person name="Gharbi K."/>
            <person name="Hall N."/>
            <person name="Watson M."/>
            <person name="Adriaenssens E.M."/>
            <person name="Foster-Nyarko E."/>
            <person name="Jarju S."/>
            <person name="Secka A."/>
            <person name="Antonio M."/>
            <person name="Oren A."/>
            <person name="Chaudhuri R."/>
            <person name="La Ragione R.M."/>
            <person name="Hildebrand F."/>
            <person name="Pallen M.J."/>
        </authorList>
    </citation>
    <scope>NUCLEOTIDE SEQUENCE [LARGE SCALE GENOMIC DNA]</scope>
    <source>
        <strain evidence="1 2">Sa3CVN1</strain>
    </source>
</reference>
<organism evidence="1 2">
    <name type="scientific">Clostridium cibarium</name>
    <dbReference type="NCBI Taxonomy" id="2762247"/>
    <lineage>
        <taxon>Bacteria</taxon>
        <taxon>Bacillati</taxon>
        <taxon>Bacillota</taxon>
        <taxon>Clostridia</taxon>
        <taxon>Eubacteriales</taxon>
        <taxon>Clostridiaceae</taxon>
        <taxon>Clostridium</taxon>
    </lineage>
</organism>
<keyword evidence="2" id="KW-1185">Reference proteome</keyword>
<protein>
    <submittedName>
        <fullName evidence="1">Uncharacterized protein</fullName>
    </submittedName>
</protein>
<name>A0ABR8PXF6_9CLOT</name>
<comment type="caution">
    <text evidence="1">The sequence shown here is derived from an EMBL/GenBank/DDBJ whole genome shotgun (WGS) entry which is preliminary data.</text>
</comment>
<sequence length="106" mass="12442">MYNIKSKKVVKTMGEKELYVLEYVNEKINGNETVRYNSDVEEAYAVNEIAYYLKRLVSKRYFLGRDWAKTSGEEVSEYKNNVVAIDYEKLSLTNAGRKELKKQELL</sequence>
<dbReference type="EMBL" id="JACSRA010000030">
    <property type="protein sequence ID" value="MBD7912860.1"/>
    <property type="molecule type" value="Genomic_DNA"/>
</dbReference>
<dbReference type="Proteomes" id="UP000627781">
    <property type="component" value="Unassembled WGS sequence"/>
</dbReference>
<proteinExistence type="predicted"/>
<evidence type="ECO:0000313" key="2">
    <source>
        <dbReference type="Proteomes" id="UP000627781"/>
    </source>
</evidence>